<proteinExistence type="predicted"/>
<protein>
    <recommendedName>
        <fullName evidence="6">UBX domain-containing protein</fullName>
    </recommendedName>
</protein>
<dbReference type="Proteomes" id="UP001209570">
    <property type="component" value="Unassembled WGS sequence"/>
</dbReference>
<keyword evidence="5" id="KW-1185">Reference proteome</keyword>
<organism evidence="4 5">
    <name type="scientific">Pythium insidiosum</name>
    <name type="common">Pythiosis disease agent</name>
    <dbReference type="NCBI Taxonomy" id="114742"/>
    <lineage>
        <taxon>Eukaryota</taxon>
        <taxon>Sar</taxon>
        <taxon>Stramenopiles</taxon>
        <taxon>Oomycota</taxon>
        <taxon>Peronosporomycetes</taxon>
        <taxon>Pythiales</taxon>
        <taxon>Pythiaceae</taxon>
        <taxon>Pythium</taxon>
    </lineage>
</organism>
<dbReference type="SMART" id="SM00553">
    <property type="entry name" value="SEP"/>
    <property type="match status" value="1"/>
</dbReference>
<dbReference type="PROSITE" id="PS50033">
    <property type="entry name" value="UBX"/>
    <property type="match status" value="1"/>
</dbReference>
<dbReference type="Gene3D" id="3.10.20.90">
    <property type="entry name" value="Phosphatidylinositol 3-kinase Catalytic Subunit, Chain A, domain 1"/>
    <property type="match status" value="1"/>
</dbReference>
<evidence type="ECO:0000313" key="4">
    <source>
        <dbReference type="EMBL" id="KAJ0403076.1"/>
    </source>
</evidence>
<dbReference type="GO" id="GO:0000045">
    <property type="term" value="P:autophagosome assembly"/>
    <property type="evidence" value="ECO:0007669"/>
    <property type="project" value="TreeGrafter"/>
</dbReference>
<dbReference type="GO" id="GO:0043130">
    <property type="term" value="F:ubiquitin binding"/>
    <property type="evidence" value="ECO:0007669"/>
    <property type="project" value="TreeGrafter"/>
</dbReference>
<dbReference type="EMBL" id="JAKCXM010000089">
    <property type="protein sequence ID" value="KAJ0403076.1"/>
    <property type="molecule type" value="Genomic_DNA"/>
</dbReference>
<dbReference type="GO" id="GO:0005829">
    <property type="term" value="C:cytosol"/>
    <property type="evidence" value="ECO:0007669"/>
    <property type="project" value="TreeGrafter"/>
</dbReference>
<dbReference type="InterPro" id="IPR036241">
    <property type="entry name" value="NSFL1C_SEP_dom_sf"/>
</dbReference>
<dbReference type="GO" id="GO:0031468">
    <property type="term" value="P:nuclear membrane reassembly"/>
    <property type="evidence" value="ECO:0007669"/>
    <property type="project" value="TreeGrafter"/>
</dbReference>
<dbReference type="InterPro" id="IPR001012">
    <property type="entry name" value="UBX_dom"/>
</dbReference>
<dbReference type="InterPro" id="IPR029071">
    <property type="entry name" value="Ubiquitin-like_domsf"/>
</dbReference>
<dbReference type="PANTHER" id="PTHR23333">
    <property type="entry name" value="UBX DOMAIN CONTAINING PROTEIN"/>
    <property type="match status" value="1"/>
</dbReference>
<accession>A0AAD5M3L0</accession>
<dbReference type="PROSITE" id="PS51399">
    <property type="entry name" value="SEP"/>
    <property type="match status" value="1"/>
</dbReference>
<dbReference type="Gene3D" id="3.30.420.210">
    <property type="entry name" value="SEP domain"/>
    <property type="match status" value="1"/>
</dbReference>
<evidence type="ECO:0000259" key="3">
    <source>
        <dbReference type="PROSITE" id="PS51399"/>
    </source>
</evidence>
<reference evidence="4" key="1">
    <citation type="submission" date="2021-12" db="EMBL/GenBank/DDBJ databases">
        <title>Prjna785345.</title>
        <authorList>
            <person name="Rujirawat T."/>
            <person name="Krajaejun T."/>
        </authorList>
    </citation>
    <scope>NUCLEOTIDE SEQUENCE</scope>
    <source>
        <strain evidence="4">Pi057C3</strain>
    </source>
</reference>
<dbReference type="GO" id="GO:0007030">
    <property type="term" value="P:Golgi organization"/>
    <property type="evidence" value="ECO:0007669"/>
    <property type="project" value="TreeGrafter"/>
</dbReference>
<feature type="region of interest" description="Disordered" evidence="1">
    <location>
        <begin position="1"/>
        <end position="56"/>
    </location>
</feature>
<dbReference type="GO" id="GO:0043161">
    <property type="term" value="P:proteasome-mediated ubiquitin-dependent protein catabolic process"/>
    <property type="evidence" value="ECO:0007669"/>
    <property type="project" value="TreeGrafter"/>
</dbReference>
<name>A0AAD5M3L0_PYTIN</name>
<dbReference type="SMART" id="SM00166">
    <property type="entry name" value="UBX"/>
    <property type="match status" value="1"/>
</dbReference>
<feature type="domain" description="SEP" evidence="3">
    <location>
        <begin position="81"/>
        <end position="146"/>
    </location>
</feature>
<dbReference type="SUPFAM" id="SSF54236">
    <property type="entry name" value="Ubiquitin-like"/>
    <property type="match status" value="1"/>
</dbReference>
<feature type="domain" description="UBX" evidence="2">
    <location>
        <begin position="190"/>
        <end position="266"/>
    </location>
</feature>
<dbReference type="InterPro" id="IPR012989">
    <property type="entry name" value="SEP_domain"/>
</dbReference>
<dbReference type="AlphaFoldDB" id="A0AAD5M3L0"/>
<dbReference type="Pfam" id="PF00789">
    <property type="entry name" value="UBX"/>
    <property type="match status" value="1"/>
</dbReference>
<evidence type="ECO:0000256" key="1">
    <source>
        <dbReference type="SAM" id="MobiDB-lite"/>
    </source>
</evidence>
<dbReference type="PANTHER" id="PTHR23333:SF20">
    <property type="entry name" value="NSFL1 COFACTOR P47"/>
    <property type="match status" value="1"/>
</dbReference>
<dbReference type="CDD" id="cd01770">
    <property type="entry name" value="UBX_UBXN2"/>
    <property type="match status" value="1"/>
</dbReference>
<dbReference type="Pfam" id="PF08059">
    <property type="entry name" value="SEP"/>
    <property type="match status" value="1"/>
</dbReference>
<feature type="compositionally biased region" description="Gly residues" evidence="1">
    <location>
        <begin position="35"/>
        <end position="52"/>
    </location>
</feature>
<gene>
    <name evidence="4" type="ORF">P43SY_009143</name>
</gene>
<dbReference type="GO" id="GO:0005634">
    <property type="term" value="C:nucleus"/>
    <property type="evidence" value="ECO:0007669"/>
    <property type="project" value="TreeGrafter"/>
</dbReference>
<evidence type="ECO:0000259" key="2">
    <source>
        <dbReference type="PROSITE" id="PS50033"/>
    </source>
</evidence>
<evidence type="ECO:0000313" key="5">
    <source>
        <dbReference type="Proteomes" id="UP001209570"/>
    </source>
</evidence>
<sequence length="268" mass="28378">MSNIVGFSSLRDRGNGNGDDDGRDPSNQYYAGGASQQGGGSGLSVIGPGGDGDSIANIIERARQQTQAQAGGDQGAAASDQPRHVITFFREGFTVNDGPYRARSDPANRPFLEAIERGMVPRELEGENRNEQVEINLVDRRHEDYKAPPAPAYTAFAGQGQTIGSASYAADAVVSSASQVSASSRPVVDDKQPTTTLQIRLHNGTRLRETLNLTHTIRDLHAIIHLNGAGAQAYTLLAGFPPRPVSTQMDQTIDAAGLKGAAVTQKLV</sequence>
<dbReference type="SUPFAM" id="SSF102848">
    <property type="entry name" value="NSFL1 (p97 ATPase) cofactor p47, SEP domain"/>
    <property type="match status" value="1"/>
</dbReference>
<evidence type="ECO:0008006" key="6">
    <source>
        <dbReference type="Google" id="ProtNLM"/>
    </source>
</evidence>
<comment type="caution">
    <text evidence="4">The sequence shown here is derived from an EMBL/GenBank/DDBJ whole genome shotgun (WGS) entry which is preliminary data.</text>
</comment>
<dbReference type="GO" id="GO:0061025">
    <property type="term" value="P:membrane fusion"/>
    <property type="evidence" value="ECO:0007669"/>
    <property type="project" value="TreeGrafter"/>
</dbReference>